<dbReference type="RefSeq" id="WP_188467549.1">
    <property type="nucleotide sequence ID" value="NZ_BAABHU010000019.1"/>
</dbReference>
<organism evidence="2 3">
    <name type="scientific">Marivirga lumbricoides</name>
    <dbReference type="NCBI Taxonomy" id="1046115"/>
    <lineage>
        <taxon>Bacteria</taxon>
        <taxon>Pseudomonadati</taxon>
        <taxon>Bacteroidota</taxon>
        <taxon>Cytophagia</taxon>
        <taxon>Cytophagales</taxon>
        <taxon>Marivirgaceae</taxon>
        <taxon>Marivirga</taxon>
    </lineage>
</organism>
<accession>A0ABQ1N5F7</accession>
<dbReference type="Proteomes" id="UP000636010">
    <property type="component" value="Unassembled WGS sequence"/>
</dbReference>
<dbReference type="SUPFAM" id="SSF49265">
    <property type="entry name" value="Fibronectin type III"/>
    <property type="match status" value="3"/>
</dbReference>
<feature type="domain" description="Fibronectin type-III" evidence="1">
    <location>
        <begin position="479"/>
        <end position="578"/>
    </location>
</feature>
<keyword evidence="3" id="KW-1185">Reference proteome</keyword>
<name>A0ABQ1N5F7_9BACT</name>
<dbReference type="Gene3D" id="2.60.40.10">
    <property type="entry name" value="Immunoglobulins"/>
    <property type="match status" value="5"/>
</dbReference>
<protein>
    <recommendedName>
        <fullName evidence="1">Fibronectin type-III domain-containing protein</fullName>
    </recommendedName>
</protein>
<dbReference type="CDD" id="cd00063">
    <property type="entry name" value="FN3"/>
    <property type="match status" value="1"/>
</dbReference>
<dbReference type="InterPro" id="IPR036116">
    <property type="entry name" value="FN3_sf"/>
</dbReference>
<sequence length="672" mass="75584">MHIKLLKILISFIFLVFSVTAGFAQLGKILIQNEESRDSKIGIRLKWYSQELTYSEGVNLYRREKGNVTWIKLNAAPLKKKENMSQEAYQQDETLEVFVALANESNASDVQGLVLMNIMVKSFESEAYSEFLGISYLDEQVEKGKAYQYKVAKIVGSDEKLIGLSDFIVASSFTAAPPVQDVEASLNVNKAEINWKPEDDRFYAVNIYRSSSVDRTSKKINEHPVMISSVPEGSGGSNKPEAMFVDDSLKENITYSYYLSGVDFFGKETAPSKIVTVSVRDVTPPPVPINLKETIENPKVKLVWENPVAEDFSGSNIYRGTKSEGPFEKINSSVLPSSSNSYVDETKASGGYYYYVASVDTAGNEAPSRKVFAEIHDITPPSKPQGFIAVADTGIVVLKWQMNPEQDLMGYLIYRTVDKNDKDNFVLLNADPLLGNQHIEKLPFNAKNNFLYKLIAIDSSYNRSEPSELVSVRMPDILPPAQPFIKEVREQEDKMIIEWIPNVDADLMGYHLFRAEGSDTASFEQLNINLLPGSSFRYTDRFTESGQEYFYSLQAVDSSGNTSARSTIYSGRRRAVQDEELKITFAKASFKKKTKDVVISWKSEENDDFLGYVIYKKEGQESAFRPLTGMLQSSDHTDNQVKGGFTYFYEVRAYSKSGTVAKSEILEIETKE</sequence>
<dbReference type="EMBL" id="BMEC01000019">
    <property type="protein sequence ID" value="GGC53921.1"/>
    <property type="molecule type" value="Genomic_DNA"/>
</dbReference>
<reference evidence="3" key="1">
    <citation type="journal article" date="2019" name="Int. J. Syst. Evol. Microbiol.">
        <title>The Global Catalogue of Microorganisms (GCM) 10K type strain sequencing project: providing services to taxonomists for standard genome sequencing and annotation.</title>
        <authorList>
            <consortium name="The Broad Institute Genomics Platform"/>
            <consortium name="The Broad Institute Genome Sequencing Center for Infectious Disease"/>
            <person name="Wu L."/>
            <person name="Ma J."/>
        </authorList>
    </citation>
    <scope>NUCLEOTIDE SEQUENCE [LARGE SCALE GENOMIC DNA]</scope>
    <source>
        <strain evidence="3">CGMCC 1.10832</strain>
    </source>
</reference>
<dbReference type="PROSITE" id="PS50853">
    <property type="entry name" value="FN3"/>
    <property type="match status" value="1"/>
</dbReference>
<evidence type="ECO:0000313" key="3">
    <source>
        <dbReference type="Proteomes" id="UP000636010"/>
    </source>
</evidence>
<evidence type="ECO:0000313" key="2">
    <source>
        <dbReference type="EMBL" id="GGC53921.1"/>
    </source>
</evidence>
<proteinExistence type="predicted"/>
<dbReference type="InterPro" id="IPR003961">
    <property type="entry name" value="FN3_dom"/>
</dbReference>
<comment type="caution">
    <text evidence="2">The sequence shown here is derived from an EMBL/GenBank/DDBJ whole genome shotgun (WGS) entry which is preliminary data.</text>
</comment>
<evidence type="ECO:0000259" key="1">
    <source>
        <dbReference type="PROSITE" id="PS50853"/>
    </source>
</evidence>
<gene>
    <name evidence="2" type="ORF">GCM10011506_44430</name>
</gene>
<dbReference type="InterPro" id="IPR013783">
    <property type="entry name" value="Ig-like_fold"/>
</dbReference>